<dbReference type="Gene3D" id="3.40.710.10">
    <property type="entry name" value="DD-peptidase/beta-lactamase superfamily"/>
    <property type="match status" value="1"/>
</dbReference>
<dbReference type="GO" id="GO:0008800">
    <property type="term" value="F:beta-lactamase activity"/>
    <property type="evidence" value="ECO:0007669"/>
    <property type="project" value="UniProtKB-UniRule"/>
</dbReference>
<dbReference type="PANTHER" id="PTHR35333:SF3">
    <property type="entry name" value="BETA-LACTAMASE-TYPE TRANSPEPTIDASE FOLD CONTAINING PROTEIN"/>
    <property type="match status" value="1"/>
</dbReference>
<evidence type="ECO:0000256" key="2">
    <source>
        <dbReference type="ARBA" id="ARBA00012865"/>
    </source>
</evidence>
<dbReference type="OrthoDB" id="9784149at2"/>
<dbReference type="InterPro" id="IPR000871">
    <property type="entry name" value="Beta-lactam_class-A"/>
</dbReference>
<dbReference type="PROSITE" id="PS00146">
    <property type="entry name" value="BETA_LACTAMASE_A"/>
    <property type="match status" value="1"/>
</dbReference>
<dbReference type="GO" id="GO:0046677">
    <property type="term" value="P:response to antibiotic"/>
    <property type="evidence" value="ECO:0007669"/>
    <property type="project" value="UniProtKB-UniRule"/>
</dbReference>
<dbReference type="PANTHER" id="PTHR35333">
    <property type="entry name" value="BETA-LACTAMASE"/>
    <property type="match status" value="1"/>
</dbReference>
<dbReference type="InterPro" id="IPR023650">
    <property type="entry name" value="Beta-lactam_class-A_AS"/>
</dbReference>
<dbReference type="EC" id="3.5.2.6" evidence="2 6"/>
<organism evidence="9 10">
    <name type="scientific">Radiobacillus deserti</name>
    <dbReference type="NCBI Taxonomy" id="2594883"/>
    <lineage>
        <taxon>Bacteria</taxon>
        <taxon>Bacillati</taxon>
        <taxon>Bacillota</taxon>
        <taxon>Bacilli</taxon>
        <taxon>Bacillales</taxon>
        <taxon>Bacillaceae</taxon>
        <taxon>Radiobacillus</taxon>
    </lineage>
</organism>
<dbReference type="NCBIfam" id="NF012167">
    <property type="entry name" value="classA_firm"/>
    <property type="match status" value="1"/>
</dbReference>
<gene>
    <name evidence="9" type="primary">bla</name>
    <name evidence="9" type="ORF">FN924_01255</name>
</gene>
<evidence type="ECO:0000256" key="7">
    <source>
        <dbReference type="SAM" id="SignalP"/>
    </source>
</evidence>
<feature type="signal peptide" evidence="7">
    <location>
        <begin position="1"/>
        <end position="22"/>
    </location>
</feature>
<evidence type="ECO:0000256" key="3">
    <source>
        <dbReference type="ARBA" id="ARBA00022729"/>
    </source>
</evidence>
<evidence type="ECO:0000256" key="4">
    <source>
        <dbReference type="ARBA" id="ARBA00022801"/>
    </source>
</evidence>
<reference evidence="9 10" key="1">
    <citation type="submission" date="2019-07" db="EMBL/GenBank/DDBJ databases">
        <authorList>
            <person name="Li J."/>
        </authorList>
    </citation>
    <scope>NUCLEOTIDE SEQUENCE [LARGE SCALE GENOMIC DNA]</scope>
    <source>
        <strain evidence="9 10">TKL69</strain>
    </source>
</reference>
<feature type="domain" description="Beta-lactamase class A catalytic" evidence="8">
    <location>
        <begin position="59"/>
        <end position="273"/>
    </location>
</feature>
<dbReference type="NCBIfam" id="NF033103">
    <property type="entry name" value="bla_class_A"/>
    <property type="match status" value="1"/>
</dbReference>
<evidence type="ECO:0000256" key="1">
    <source>
        <dbReference type="ARBA" id="ARBA00009009"/>
    </source>
</evidence>
<evidence type="ECO:0000313" key="10">
    <source>
        <dbReference type="Proteomes" id="UP000315215"/>
    </source>
</evidence>
<dbReference type="Proteomes" id="UP000315215">
    <property type="component" value="Chromosome"/>
</dbReference>
<feature type="chain" id="PRO_5021708571" description="Beta-lactamase" evidence="7">
    <location>
        <begin position="23"/>
        <end position="310"/>
    </location>
</feature>
<dbReference type="RefSeq" id="WP_143891710.1">
    <property type="nucleotide sequence ID" value="NZ_CP041666.1"/>
</dbReference>
<dbReference type="GO" id="GO:0030655">
    <property type="term" value="P:beta-lactam antibiotic catabolic process"/>
    <property type="evidence" value="ECO:0007669"/>
    <property type="project" value="InterPro"/>
</dbReference>
<keyword evidence="4 6" id="KW-0378">Hydrolase</keyword>
<dbReference type="PRINTS" id="PR00118">
    <property type="entry name" value="BLACTAMASEA"/>
</dbReference>
<dbReference type="InterPro" id="IPR058139">
    <property type="entry name" value="BlaC_bacilli"/>
</dbReference>
<dbReference type="SUPFAM" id="SSF56601">
    <property type="entry name" value="beta-lactamase/transpeptidase-like"/>
    <property type="match status" value="1"/>
</dbReference>
<keyword evidence="10" id="KW-1185">Reference proteome</keyword>
<dbReference type="InterPro" id="IPR012338">
    <property type="entry name" value="Beta-lactam/transpept-like"/>
</dbReference>
<evidence type="ECO:0000256" key="5">
    <source>
        <dbReference type="ARBA" id="ARBA00023251"/>
    </source>
</evidence>
<keyword evidence="5 6" id="KW-0046">Antibiotic resistance</keyword>
<evidence type="ECO:0000256" key="6">
    <source>
        <dbReference type="RuleBase" id="RU361140"/>
    </source>
</evidence>
<protein>
    <recommendedName>
        <fullName evidence="2 6">Beta-lactamase</fullName>
        <ecNumber evidence="2 6">3.5.2.6</ecNumber>
    </recommendedName>
</protein>
<dbReference type="AlphaFoldDB" id="A0A516KC56"/>
<keyword evidence="3 7" id="KW-0732">Signal</keyword>
<dbReference type="PROSITE" id="PS51257">
    <property type="entry name" value="PROKAR_LIPOPROTEIN"/>
    <property type="match status" value="1"/>
</dbReference>
<evidence type="ECO:0000313" key="9">
    <source>
        <dbReference type="EMBL" id="QDP38960.1"/>
    </source>
</evidence>
<evidence type="ECO:0000259" key="8">
    <source>
        <dbReference type="Pfam" id="PF13354"/>
    </source>
</evidence>
<comment type="similarity">
    <text evidence="1 6">Belongs to the class-A beta-lactamase family.</text>
</comment>
<sequence>MNINFFKRCVLILLCMLLGACGLDDNQTNSTIENESKKEEKNSIKDFAKLEKTYDARLGVFALHTGTNEMIAYRADERFAYASTHKALAVGALLQQKSIPELNKRIRYSKNDLVNYNPITEKFVELGMTLKELCEASIRYSDNTAGNLILNELGGPNVFKQLLEAIGDTITNPVRMEPELNDVEPGEIQDTSTPRALATSLQAYTLGDVLENEKRALLVDWLKRNTTGDNLIRAGTPKGWVVGDKTGAAAYGTRNDIGIIWPPNDAPIILSVLSSRNQEDADYDDQLIADATKSVIKTFYPNVKFSEENS</sequence>
<accession>A0A516KC56</accession>
<dbReference type="EMBL" id="CP041666">
    <property type="protein sequence ID" value="QDP38960.1"/>
    <property type="molecule type" value="Genomic_DNA"/>
</dbReference>
<dbReference type="InterPro" id="IPR045155">
    <property type="entry name" value="Beta-lactam_cat"/>
</dbReference>
<dbReference type="Pfam" id="PF13354">
    <property type="entry name" value="Beta-lactamase2"/>
    <property type="match status" value="1"/>
</dbReference>
<name>A0A516KC56_9BACI</name>
<proteinExistence type="inferred from homology"/>
<dbReference type="KEGG" id="aqt:FN924_01255"/>
<comment type="catalytic activity">
    <reaction evidence="6">
        <text>a beta-lactam + H2O = a substituted beta-amino acid</text>
        <dbReference type="Rhea" id="RHEA:20401"/>
        <dbReference type="ChEBI" id="CHEBI:15377"/>
        <dbReference type="ChEBI" id="CHEBI:35627"/>
        <dbReference type="ChEBI" id="CHEBI:140347"/>
        <dbReference type="EC" id="3.5.2.6"/>
    </reaction>
</comment>